<reference evidence="1 2" key="1">
    <citation type="journal article" date="2016" name="Nat. Commun.">
        <title>Thousands of microbial genomes shed light on interconnected biogeochemical processes in an aquifer system.</title>
        <authorList>
            <person name="Anantharaman K."/>
            <person name="Brown C.T."/>
            <person name="Hug L.A."/>
            <person name="Sharon I."/>
            <person name="Castelle C.J."/>
            <person name="Probst A.J."/>
            <person name="Thomas B.C."/>
            <person name="Singh A."/>
            <person name="Wilkins M.J."/>
            <person name="Karaoz U."/>
            <person name="Brodie E.L."/>
            <person name="Williams K.H."/>
            <person name="Hubbard S.S."/>
            <person name="Banfield J.F."/>
        </authorList>
    </citation>
    <scope>NUCLEOTIDE SEQUENCE [LARGE SCALE GENOMIC DNA]</scope>
</reference>
<dbReference type="InterPro" id="IPR029033">
    <property type="entry name" value="His_PPase_superfam"/>
</dbReference>
<dbReference type="EMBL" id="MHOP01000020">
    <property type="protein sequence ID" value="OGZ65567.1"/>
    <property type="molecule type" value="Genomic_DNA"/>
</dbReference>
<dbReference type="Gene3D" id="3.40.50.1240">
    <property type="entry name" value="Phosphoglycerate mutase-like"/>
    <property type="match status" value="1"/>
</dbReference>
<dbReference type="AlphaFoldDB" id="A0A1G2HSV7"/>
<proteinExistence type="predicted"/>
<gene>
    <name evidence="1" type="ORF">A2822_03470</name>
</gene>
<dbReference type="Proteomes" id="UP000178774">
    <property type="component" value="Unassembled WGS sequence"/>
</dbReference>
<evidence type="ECO:0000313" key="2">
    <source>
        <dbReference type="Proteomes" id="UP000178774"/>
    </source>
</evidence>
<evidence type="ECO:0000313" key="1">
    <source>
        <dbReference type="EMBL" id="OGZ65567.1"/>
    </source>
</evidence>
<dbReference type="InterPro" id="IPR013078">
    <property type="entry name" value="His_Pase_superF_clade-1"/>
</dbReference>
<evidence type="ECO:0008006" key="3">
    <source>
        <dbReference type="Google" id="ProtNLM"/>
    </source>
</evidence>
<name>A0A1G2HSV7_9BACT</name>
<dbReference type="SUPFAM" id="SSF53254">
    <property type="entry name" value="Phosphoglycerate mutase-like"/>
    <property type="match status" value="1"/>
</dbReference>
<organism evidence="1 2">
    <name type="scientific">Candidatus Staskawiczbacteria bacterium RIFCSPHIGHO2_01_FULL_41_41</name>
    <dbReference type="NCBI Taxonomy" id="1802203"/>
    <lineage>
        <taxon>Bacteria</taxon>
        <taxon>Candidatus Staskawicziibacteriota</taxon>
    </lineage>
</organism>
<sequence>MNKLIFVRYGEHTDQHLNEVGIKAMILVAEKLKHILENQNVGIVCAEVPRAVESAHIISETLNVPPAKHFAQLYASEDAPIYLTKAVEVIDSAGGEHDVLIAVVSREYIETLPNFILQSLGVEKPIETHLERGEILVLDYSKKEITYLR</sequence>
<accession>A0A1G2HSV7</accession>
<protein>
    <recommendedName>
        <fullName evidence="3">Histidine phosphatase family protein</fullName>
    </recommendedName>
</protein>
<comment type="caution">
    <text evidence="1">The sequence shown here is derived from an EMBL/GenBank/DDBJ whole genome shotgun (WGS) entry which is preliminary data.</text>
</comment>
<dbReference type="Pfam" id="PF00300">
    <property type="entry name" value="His_Phos_1"/>
    <property type="match status" value="1"/>
</dbReference>